<keyword evidence="9" id="KW-1185">Reference proteome</keyword>
<dbReference type="InterPro" id="IPR051406">
    <property type="entry name" value="PLD_domain"/>
</dbReference>
<reference evidence="9" key="1">
    <citation type="journal article" date="2017" name="Biotechnol. Biofuels">
        <title>Evaluation of environmental bacterial communities as a factor affecting the growth of duckweed Lemna minor.</title>
        <authorList>
            <person name="Ishizawa H."/>
            <person name="Kuroda M."/>
            <person name="Morikawa M."/>
            <person name="Ike M."/>
        </authorList>
    </citation>
    <scope>NUCLEOTIDE SEQUENCE [LARGE SCALE GENOMIC DNA]</scope>
    <source>
        <strain evidence="9">H3</strain>
    </source>
</reference>
<evidence type="ECO:0000256" key="1">
    <source>
        <dbReference type="ARBA" id="ARBA00000798"/>
    </source>
</evidence>
<dbReference type="GO" id="GO:0016891">
    <property type="term" value="F:RNA endonuclease activity producing 5'-phosphomonoesters, hydrolytic mechanism"/>
    <property type="evidence" value="ECO:0007669"/>
    <property type="project" value="TreeGrafter"/>
</dbReference>
<dbReference type="GO" id="GO:0006793">
    <property type="term" value="P:phosphorus metabolic process"/>
    <property type="evidence" value="ECO:0007669"/>
    <property type="project" value="UniProtKB-ARBA"/>
</dbReference>
<dbReference type="CDD" id="cd09170">
    <property type="entry name" value="PLDc_Nuc"/>
    <property type="match status" value="1"/>
</dbReference>
<dbReference type="PROSITE" id="PS50035">
    <property type="entry name" value="PLD"/>
    <property type="match status" value="1"/>
</dbReference>
<evidence type="ECO:0000256" key="2">
    <source>
        <dbReference type="ARBA" id="ARBA00008664"/>
    </source>
</evidence>
<keyword evidence="8" id="KW-0540">Nuclease</keyword>
<dbReference type="KEGG" id="amah:DLM_1743"/>
<reference evidence="8 9" key="2">
    <citation type="journal article" date="2017" name="Genome Announc.">
        <title>Draft genome sequence of Aquitalea magnusonii strain H3, a plant growth-promoting bacterium of duckweed Lemna minor.</title>
        <authorList>
            <person name="Ishizawa H."/>
            <person name="Kuroda M."/>
            <person name="Ike M."/>
        </authorList>
    </citation>
    <scope>NUCLEOTIDE SEQUENCE [LARGE SCALE GENOMIC DNA]</scope>
    <source>
        <strain evidence="8 9">H3</strain>
    </source>
</reference>
<accession>A0A3G9GFD7</accession>
<evidence type="ECO:0000256" key="6">
    <source>
        <dbReference type="ARBA" id="ARBA00023098"/>
    </source>
</evidence>
<dbReference type="GO" id="GO:0016042">
    <property type="term" value="P:lipid catabolic process"/>
    <property type="evidence" value="ECO:0007669"/>
    <property type="project" value="UniProtKB-KW"/>
</dbReference>
<evidence type="ECO:0000256" key="4">
    <source>
        <dbReference type="ARBA" id="ARBA00022801"/>
    </source>
</evidence>
<evidence type="ECO:0000259" key="7">
    <source>
        <dbReference type="PROSITE" id="PS50035"/>
    </source>
</evidence>
<dbReference type="AlphaFoldDB" id="A0A3G9GFD7"/>
<dbReference type="PANTHER" id="PTHR43856:SF1">
    <property type="entry name" value="MITOCHONDRIAL CARDIOLIPIN HYDROLASE"/>
    <property type="match status" value="1"/>
</dbReference>
<dbReference type="RefSeq" id="WP_197715541.1">
    <property type="nucleotide sequence ID" value="NZ_AP018823.1"/>
</dbReference>
<dbReference type="SUPFAM" id="SSF56024">
    <property type="entry name" value="Phospholipase D/nuclease"/>
    <property type="match status" value="1"/>
</dbReference>
<sequence length="155" mass="16869">MRSEVAFAPDPAALQLVLKGIGSARQSIHMAAYVFTSKPVALALLDARQRGVEIAVVADRKESTASYSATRFLASKGLAVRLNGRYTILHHKFMIIDQLHVQTGSFNYTAAAASKNAENVLIIWNAADLAARYEAQWQQLWQEAAPLEDGASAAR</sequence>
<organism evidence="8 9">
    <name type="scientific">Aquitalea magnusonii</name>
    <dbReference type="NCBI Taxonomy" id="332411"/>
    <lineage>
        <taxon>Bacteria</taxon>
        <taxon>Pseudomonadati</taxon>
        <taxon>Pseudomonadota</taxon>
        <taxon>Betaproteobacteria</taxon>
        <taxon>Neisseriales</taxon>
        <taxon>Chromobacteriaceae</taxon>
        <taxon>Aquitalea</taxon>
    </lineage>
</organism>
<feature type="domain" description="PLD phosphodiesterase" evidence="7">
    <location>
        <begin position="85"/>
        <end position="112"/>
    </location>
</feature>
<dbReference type="SMART" id="SM00155">
    <property type="entry name" value="PLDc"/>
    <property type="match status" value="1"/>
</dbReference>
<dbReference type="InterPro" id="IPR001736">
    <property type="entry name" value="PLipase_D/transphosphatidylase"/>
</dbReference>
<proteinExistence type="inferred from homology"/>
<dbReference type="Proteomes" id="UP000198290">
    <property type="component" value="Chromosome"/>
</dbReference>
<dbReference type="EC" id="3.1.4.4" evidence="3"/>
<dbReference type="Pfam" id="PF13091">
    <property type="entry name" value="PLDc_2"/>
    <property type="match status" value="1"/>
</dbReference>
<dbReference type="PANTHER" id="PTHR43856">
    <property type="entry name" value="CARDIOLIPIN HYDROLASE"/>
    <property type="match status" value="1"/>
</dbReference>
<name>A0A3G9GFD7_9NEIS</name>
<keyword evidence="4 8" id="KW-0378">Hydrolase</keyword>
<keyword evidence="8" id="KW-0255">Endonuclease</keyword>
<keyword evidence="5" id="KW-0442">Lipid degradation</keyword>
<protein>
    <recommendedName>
        <fullName evidence="3">phospholipase D</fullName>
        <ecNumber evidence="3">3.1.4.4</ecNumber>
    </recommendedName>
</protein>
<dbReference type="Gene3D" id="3.30.870.10">
    <property type="entry name" value="Endonuclease Chain A"/>
    <property type="match status" value="1"/>
</dbReference>
<evidence type="ECO:0000256" key="5">
    <source>
        <dbReference type="ARBA" id="ARBA00022963"/>
    </source>
</evidence>
<dbReference type="STRING" id="332411.VI06_00675"/>
<comment type="catalytic activity">
    <reaction evidence="1">
        <text>a 1,2-diacyl-sn-glycero-3-phosphocholine + H2O = a 1,2-diacyl-sn-glycero-3-phosphate + choline + H(+)</text>
        <dbReference type="Rhea" id="RHEA:14445"/>
        <dbReference type="ChEBI" id="CHEBI:15354"/>
        <dbReference type="ChEBI" id="CHEBI:15377"/>
        <dbReference type="ChEBI" id="CHEBI:15378"/>
        <dbReference type="ChEBI" id="CHEBI:57643"/>
        <dbReference type="ChEBI" id="CHEBI:58608"/>
        <dbReference type="EC" id="3.1.4.4"/>
    </reaction>
</comment>
<comment type="similarity">
    <text evidence="2">Belongs to the phospholipase D family.</text>
</comment>
<dbReference type="InterPro" id="IPR025202">
    <property type="entry name" value="PLD-like_dom"/>
</dbReference>
<gene>
    <name evidence="8" type="ORF">DLM_1743</name>
</gene>
<reference evidence="9" key="3">
    <citation type="journal article" date="2017" name="Plant Physiol. Biochem.">
        <title>Differential oxidative and antioxidative response of duckweed Lemna minor toward plant growth promoting/inhibiting bacteria.</title>
        <authorList>
            <person name="Ishizawa H."/>
            <person name="Kuroda M."/>
            <person name="Morikawa M."/>
            <person name="Ike M."/>
        </authorList>
    </citation>
    <scope>NUCLEOTIDE SEQUENCE [LARGE SCALE GENOMIC DNA]</scope>
    <source>
        <strain evidence="9">H3</strain>
    </source>
</reference>
<evidence type="ECO:0000256" key="3">
    <source>
        <dbReference type="ARBA" id="ARBA00012027"/>
    </source>
</evidence>
<keyword evidence="6" id="KW-0443">Lipid metabolism</keyword>
<dbReference type="EMBL" id="AP018823">
    <property type="protein sequence ID" value="BBF85359.1"/>
    <property type="molecule type" value="Genomic_DNA"/>
</dbReference>
<evidence type="ECO:0000313" key="9">
    <source>
        <dbReference type="Proteomes" id="UP000198290"/>
    </source>
</evidence>
<dbReference type="GO" id="GO:0004630">
    <property type="term" value="F:phospholipase D activity"/>
    <property type="evidence" value="ECO:0007669"/>
    <property type="project" value="UniProtKB-EC"/>
</dbReference>
<evidence type="ECO:0000313" key="8">
    <source>
        <dbReference type="EMBL" id="BBF85359.1"/>
    </source>
</evidence>